<dbReference type="Gene3D" id="3.30.1330.60">
    <property type="entry name" value="OmpA-like domain"/>
    <property type="match status" value="1"/>
</dbReference>
<dbReference type="InterPro" id="IPR036737">
    <property type="entry name" value="OmpA-like_sf"/>
</dbReference>
<dbReference type="PANTHER" id="PTHR30329">
    <property type="entry name" value="STATOR ELEMENT OF FLAGELLAR MOTOR COMPLEX"/>
    <property type="match status" value="1"/>
</dbReference>
<dbReference type="Proteomes" id="UP000549250">
    <property type="component" value="Unassembled WGS sequence"/>
</dbReference>
<reference evidence="5 6" key="1">
    <citation type="submission" date="2020-08" db="EMBL/GenBank/DDBJ databases">
        <title>Genomic Encyclopedia of Type Strains, Phase III (KMG-III): the genomes of soil and plant-associated and newly described type strains.</title>
        <authorList>
            <person name="Whitman W."/>
        </authorList>
    </citation>
    <scope>NUCLEOTIDE SEQUENCE [LARGE SCALE GENOMIC DNA]</scope>
    <source>
        <strain evidence="5 6">CECT 4462</strain>
    </source>
</reference>
<proteinExistence type="predicted"/>
<dbReference type="InterPro" id="IPR050330">
    <property type="entry name" value="Bact_OuterMem_StrucFunc"/>
</dbReference>
<dbReference type="Gene3D" id="2.60.40.2540">
    <property type="match status" value="1"/>
</dbReference>
<protein>
    <submittedName>
        <fullName evidence="5">Outer membrane protein OmpA-like peptidoglycan-associated protein</fullName>
    </submittedName>
</protein>
<dbReference type="InterPro" id="IPR006665">
    <property type="entry name" value="OmpA-like"/>
</dbReference>
<dbReference type="GO" id="GO:0016020">
    <property type="term" value="C:membrane"/>
    <property type="evidence" value="ECO:0007669"/>
    <property type="project" value="UniProtKB-UniRule"/>
</dbReference>
<sequence length="310" mass="34226">MRLRLLVLAALLVGPPVQSLTFQTRLENVTWQVEGDQFECRLVQPITGFGTGEFVRKAGEQSTFRIRSAVRWFGNGSASLYAAAVPWQPGQADIPLGNVAIRSGDIVFDSSQVQAGRLLGGLLEGRSPLVRHRTVSGDGSLEVRLLPVRFTRAYEDYQACAGKLLPYNFDQLKQVQLVIPSSDVVLDDSVKTRLNAILEYMKVDSSVNRIYLDGHSDNSGDRLTNRELSRRRALAVQQYLMAKGIPAETIVMRFHGERYPLVPNNSKANRLKNRRVTVQLEREPVEAAGKTAEKTNTIAPTAGAPVKAPS</sequence>
<feature type="domain" description="OmpA-like" evidence="4">
    <location>
        <begin position="167"/>
        <end position="284"/>
    </location>
</feature>
<name>A0A839T176_AZOMA</name>
<dbReference type="AlphaFoldDB" id="A0A839T176"/>
<organism evidence="5 6">
    <name type="scientific">Azomonas macrocytogenes</name>
    <name type="common">Azotobacter macrocytogenes</name>
    <dbReference type="NCBI Taxonomy" id="69962"/>
    <lineage>
        <taxon>Bacteria</taxon>
        <taxon>Pseudomonadati</taxon>
        <taxon>Pseudomonadota</taxon>
        <taxon>Gammaproteobacteria</taxon>
        <taxon>Pseudomonadales</taxon>
        <taxon>Pseudomonadaceae</taxon>
        <taxon>Azomonas</taxon>
    </lineage>
</organism>
<keyword evidence="1" id="KW-0472">Membrane</keyword>
<keyword evidence="3" id="KW-0732">Signal</keyword>
<dbReference type="PANTHER" id="PTHR30329:SF17">
    <property type="entry name" value="LIPOPROTEIN YFIB-RELATED"/>
    <property type="match status" value="1"/>
</dbReference>
<evidence type="ECO:0000313" key="6">
    <source>
        <dbReference type="Proteomes" id="UP000549250"/>
    </source>
</evidence>
<dbReference type="EMBL" id="JACHXI010000002">
    <property type="protein sequence ID" value="MBB3102330.1"/>
    <property type="molecule type" value="Genomic_DNA"/>
</dbReference>
<evidence type="ECO:0000256" key="2">
    <source>
        <dbReference type="SAM" id="MobiDB-lite"/>
    </source>
</evidence>
<dbReference type="SUPFAM" id="SSF103088">
    <property type="entry name" value="OmpA-like"/>
    <property type="match status" value="1"/>
</dbReference>
<evidence type="ECO:0000256" key="3">
    <source>
        <dbReference type="SAM" id="SignalP"/>
    </source>
</evidence>
<dbReference type="PROSITE" id="PS51123">
    <property type="entry name" value="OMPA_2"/>
    <property type="match status" value="1"/>
</dbReference>
<accession>A0A839T176</accession>
<dbReference type="Pfam" id="PF00691">
    <property type="entry name" value="OmpA"/>
    <property type="match status" value="1"/>
</dbReference>
<dbReference type="InterPro" id="IPR041544">
    <property type="entry name" value="MotY_N"/>
</dbReference>
<evidence type="ECO:0000313" key="5">
    <source>
        <dbReference type="EMBL" id="MBB3102330.1"/>
    </source>
</evidence>
<feature type="region of interest" description="Disordered" evidence="2">
    <location>
        <begin position="284"/>
        <end position="310"/>
    </location>
</feature>
<feature type="signal peptide" evidence="3">
    <location>
        <begin position="1"/>
        <end position="19"/>
    </location>
</feature>
<evidence type="ECO:0000259" key="4">
    <source>
        <dbReference type="PROSITE" id="PS51123"/>
    </source>
</evidence>
<dbReference type="RefSeq" id="WP_183165325.1">
    <property type="nucleotide sequence ID" value="NZ_JACHXI010000002.1"/>
</dbReference>
<keyword evidence="6" id="KW-1185">Reference proteome</keyword>
<feature type="chain" id="PRO_5032778146" evidence="3">
    <location>
        <begin position="20"/>
        <end position="310"/>
    </location>
</feature>
<dbReference type="Pfam" id="PF18393">
    <property type="entry name" value="MotY_N"/>
    <property type="match status" value="1"/>
</dbReference>
<evidence type="ECO:0000256" key="1">
    <source>
        <dbReference type="PROSITE-ProRule" id="PRU00473"/>
    </source>
</evidence>
<dbReference type="CDD" id="cd07185">
    <property type="entry name" value="OmpA_C-like"/>
    <property type="match status" value="1"/>
</dbReference>
<gene>
    <name evidence="5" type="ORF">FHR87_000703</name>
</gene>
<comment type="caution">
    <text evidence="5">The sequence shown here is derived from an EMBL/GenBank/DDBJ whole genome shotgun (WGS) entry which is preliminary data.</text>
</comment>
<dbReference type="PRINTS" id="PR01023">
    <property type="entry name" value="NAFLGMOTY"/>
</dbReference>